<protein>
    <submittedName>
        <fullName evidence="1">Heavy-metal-associated domain-containing protein</fullName>
    </submittedName>
</protein>
<keyword evidence="2" id="KW-1185">Reference proteome</keyword>
<evidence type="ECO:0000313" key="1">
    <source>
        <dbReference type="EMBL" id="MBU5491207.1"/>
    </source>
</evidence>
<organism evidence="1 2">
    <name type="scientific">Butyricicoccus intestinisimiae</name>
    <dbReference type="NCBI Taxonomy" id="2841509"/>
    <lineage>
        <taxon>Bacteria</taxon>
        <taxon>Bacillati</taxon>
        <taxon>Bacillota</taxon>
        <taxon>Clostridia</taxon>
        <taxon>Eubacteriales</taxon>
        <taxon>Butyricicoccaceae</taxon>
        <taxon>Butyricicoccus</taxon>
    </lineage>
</organism>
<gene>
    <name evidence="1" type="ORF">KQI75_11370</name>
</gene>
<accession>A0ABS6EU37</accession>
<proteinExistence type="predicted"/>
<name>A0ABS6EU37_9FIRM</name>
<dbReference type="RefSeq" id="WP_216470916.1">
    <property type="nucleotide sequence ID" value="NZ_JAHLQI010000006.1"/>
</dbReference>
<dbReference type="Proteomes" id="UP000783588">
    <property type="component" value="Unassembled WGS sequence"/>
</dbReference>
<sequence length="79" mass="8828">MSKNNAYFSVTPLGVSYDAKRLRQAFHRSCDGVLSVETDSGGNLVSVEFDDKSVTPQMLRDCLTSLGYTVDRARMEYNL</sequence>
<dbReference type="EMBL" id="JAHLQI010000006">
    <property type="protein sequence ID" value="MBU5491207.1"/>
    <property type="molecule type" value="Genomic_DNA"/>
</dbReference>
<evidence type="ECO:0000313" key="2">
    <source>
        <dbReference type="Proteomes" id="UP000783588"/>
    </source>
</evidence>
<reference evidence="1 2" key="1">
    <citation type="submission" date="2021-06" db="EMBL/GenBank/DDBJ databases">
        <authorList>
            <person name="Sun Q."/>
            <person name="Li D."/>
        </authorList>
    </citation>
    <scope>NUCLEOTIDE SEQUENCE [LARGE SCALE GENOMIC DNA]</scope>
    <source>
        <strain evidence="1 2">MSJd-7</strain>
    </source>
</reference>
<comment type="caution">
    <text evidence="1">The sequence shown here is derived from an EMBL/GenBank/DDBJ whole genome shotgun (WGS) entry which is preliminary data.</text>
</comment>